<dbReference type="Proteomes" id="UP001431209">
    <property type="component" value="Unassembled WGS sequence"/>
</dbReference>
<protein>
    <recommendedName>
        <fullName evidence="3">Ribosomal protein L7Ae/L30e/S12e/Gadd45 domain-containing protein</fullName>
    </recommendedName>
</protein>
<accession>A0AAW2Z7J7</accession>
<keyword evidence="2" id="KW-1185">Reference proteome</keyword>
<proteinExistence type="predicted"/>
<gene>
    <name evidence="1" type="ORF">AKO1_003476</name>
</gene>
<comment type="caution">
    <text evidence="1">The sequence shown here is derived from an EMBL/GenBank/DDBJ whole genome shotgun (WGS) entry which is preliminary data.</text>
</comment>
<dbReference type="InterPro" id="IPR029064">
    <property type="entry name" value="Ribosomal_eL30-like_sf"/>
</dbReference>
<evidence type="ECO:0000313" key="2">
    <source>
        <dbReference type="Proteomes" id="UP001431209"/>
    </source>
</evidence>
<dbReference type="AlphaFoldDB" id="A0AAW2Z7J7"/>
<sequence>TTERTNKQQNQQKKPKQRVKKLKITLESPFVNIWKVLNLTDDITSQLHRLLDIAKSQQNVCYIGVNEVTSILNRVGGGATLVLIFDNSHTKYPPVLTEHIKSMCLLNNIPLGIFNQQLSGASQDVCIAFTHSPILTSQLDEFKLLLPSHGELSHQDSTVYKSLVLGQSKPVVYKRVIKK</sequence>
<organism evidence="1 2">
    <name type="scientific">Acrasis kona</name>
    <dbReference type="NCBI Taxonomy" id="1008807"/>
    <lineage>
        <taxon>Eukaryota</taxon>
        <taxon>Discoba</taxon>
        <taxon>Heterolobosea</taxon>
        <taxon>Tetramitia</taxon>
        <taxon>Eutetramitia</taxon>
        <taxon>Acrasidae</taxon>
        <taxon>Acrasis</taxon>
    </lineage>
</organism>
<dbReference type="Gene3D" id="3.30.1330.30">
    <property type="match status" value="1"/>
</dbReference>
<feature type="non-terminal residue" evidence="1">
    <location>
        <position position="1"/>
    </location>
</feature>
<dbReference type="EMBL" id="JAOPGA020001060">
    <property type="protein sequence ID" value="KAL0484657.1"/>
    <property type="molecule type" value="Genomic_DNA"/>
</dbReference>
<evidence type="ECO:0008006" key="3">
    <source>
        <dbReference type="Google" id="ProtNLM"/>
    </source>
</evidence>
<name>A0AAW2Z7J7_9EUKA</name>
<reference evidence="1 2" key="1">
    <citation type="submission" date="2024-03" db="EMBL/GenBank/DDBJ databases">
        <title>The Acrasis kona genome and developmental transcriptomes reveal deep origins of eukaryotic multicellular pathways.</title>
        <authorList>
            <person name="Sheikh S."/>
            <person name="Fu C.-J."/>
            <person name="Brown M.W."/>
            <person name="Baldauf S.L."/>
        </authorList>
    </citation>
    <scope>NUCLEOTIDE SEQUENCE [LARGE SCALE GENOMIC DNA]</scope>
    <source>
        <strain evidence="1 2">ATCC MYA-3509</strain>
    </source>
</reference>
<evidence type="ECO:0000313" key="1">
    <source>
        <dbReference type="EMBL" id="KAL0484657.1"/>
    </source>
</evidence>